<dbReference type="EMBL" id="CM010724">
    <property type="protein sequence ID" value="RZC81859.1"/>
    <property type="molecule type" value="Genomic_DNA"/>
</dbReference>
<organism evidence="1 2">
    <name type="scientific">Papaver somniferum</name>
    <name type="common">Opium poppy</name>
    <dbReference type="NCBI Taxonomy" id="3469"/>
    <lineage>
        <taxon>Eukaryota</taxon>
        <taxon>Viridiplantae</taxon>
        <taxon>Streptophyta</taxon>
        <taxon>Embryophyta</taxon>
        <taxon>Tracheophyta</taxon>
        <taxon>Spermatophyta</taxon>
        <taxon>Magnoliopsida</taxon>
        <taxon>Ranunculales</taxon>
        <taxon>Papaveraceae</taxon>
        <taxon>Papaveroideae</taxon>
        <taxon>Papaver</taxon>
    </lineage>
</organism>
<keyword evidence="2" id="KW-1185">Reference proteome</keyword>
<proteinExistence type="predicted"/>
<reference evidence="1 2" key="1">
    <citation type="journal article" date="2018" name="Science">
        <title>The opium poppy genome and morphinan production.</title>
        <authorList>
            <person name="Guo L."/>
            <person name="Winzer T."/>
            <person name="Yang X."/>
            <person name="Li Y."/>
            <person name="Ning Z."/>
            <person name="He Z."/>
            <person name="Teodor R."/>
            <person name="Lu Y."/>
            <person name="Bowser T.A."/>
            <person name="Graham I.A."/>
            <person name="Ye K."/>
        </authorList>
    </citation>
    <scope>NUCLEOTIDE SEQUENCE [LARGE SCALE GENOMIC DNA]</scope>
    <source>
        <strain evidence="2">cv. HN1</strain>
        <tissue evidence="1">Leaves</tissue>
    </source>
</reference>
<gene>
    <name evidence="1" type="ORF">C5167_044426</name>
</gene>
<protein>
    <submittedName>
        <fullName evidence="1">Uncharacterized protein</fullName>
    </submittedName>
</protein>
<dbReference type="Proteomes" id="UP000316621">
    <property type="component" value="Chromosome 10"/>
</dbReference>
<name>A0A4Y7LCG1_PAPSO</name>
<evidence type="ECO:0000313" key="2">
    <source>
        <dbReference type="Proteomes" id="UP000316621"/>
    </source>
</evidence>
<evidence type="ECO:0000313" key="1">
    <source>
        <dbReference type="EMBL" id="RZC81859.1"/>
    </source>
</evidence>
<sequence>MAGSNVHPGVFL</sequence>
<accession>A0A4Y7LCG1</accession>